<dbReference type="InterPro" id="IPR008927">
    <property type="entry name" value="6-PGluconate_DH-like_C_sf"/>
</dbReference>
<reference evidence="7" key="1">
    <citation type="journal article" date="2023" name="Mol. Plant Microbe Interact.">
        <title>Elucidating the Obligate Nature and Biological Capacity of an Invasive Fungal Corn Pathogen.</title>
        <authorList>
            <person name="MacCready J.S."/>
            <person name="Roggenkamp E.M."/>
            <person name="Gdanetz K."/>
            <person name="Chilvers M.I."/>
        </authorList>
    </citation>
    <scope>NUCLEOTIDE SEQUENCE</scope>
    <source>
        <strain evidence="7">PM02</strain>
    </source>
</reference>
<feature type="domain" description="Ketopantoate reductase N-terminal" evidence="5">
    <location>
        <begin position="59"/>
        <end position="242"/>
    </location>
</feature>
<dbReference type="InterPro" id="IPR013752">
    <property type="entry name" value="KPA_reductase"/>
</dbReference>
<evidence type="ECO:0008006" key="9">
    <source>
        <dbReference type="Google" id="ProtNLM"/>
    </source>
</evidence>
<comment type="similarity">
    <text evidence="1">Belongs to the ketopantoate reductase family.</text>
</comment>
<evidence type="ECO:0000256" key="2">
    <source>
        <dbReference type="ARBA" id="ARBA00022857"/>
    </source>
</evidence>
<name>A0AAD9I770_9PEZI</name>
<protein>
    <recommendedName>
        <fullName evidence="9">2-dehydropantoate 2-reductase</fullName>
    </recommendedName>
</protein>
<dbReference type="GO" id="GO:0005739">
    <property type="term" value="C:mitochondrion"/>
    <property type="evidence" value="ECO:0007669"/>
    <property type="project" value="TreeGrafter"/>
</dbReference>
<organism evidence="7 8">
    <name type="scientific">Phyllachora maydis</name>
    <dbReference type="NCBI Taxonomy" id="1825666"/>
    <lineage>
        <taxon>Eukaryota</taxon>
        <taxon>Fungi</taxon>
        <taxon>Dikarya</taxon>
        <taxon>Ascomycota</taxon>
        <taxon>Pezizomycotina</taxon>
        <taxon>Sordariomycetes</taxon>
        <taxon>Sordariomycetidae</taxon>
        <taxon>Phyllachorales</taxon>
        <taxon>Phyllachoraceae</taxon>
        <taxon>Phyllachora</taxon>
    </lineage>
</organism>
<dbReference type="EMBL" id="JAQQPM010000006">
    <property type="protein sequence ID" value="KAK2072311.1"/>
    <property type="molecule type" value="Genomic_DNA"/>
</dbReference>
<dbReference type="Proteomes" id="UP001217918">
    <property type="component" value="Unassembled WGS sequence"/>
</dbReference>
<accession>A0AAD9I770</accession>
<gene>
    <name evidence="7" type="ORF">P8C59_006671</name>
</gene>
<dbReference type="Pfam" id="PF08546">
    <property type="entry name" value="ApbA_C"/>
    <property type="match status" value="1"/>
</dbReference>
<dbReference type="InterPro" id="IPR013332">
    <property type="entry name" value="KPR_N"/>
</dbReference>
<feature type="domain" description="Ketopantoate reductase C-terminal" evidence="6">
    <location>
        <begin position="279"/>
        <end position="423"/>
    </location>
</feature>
<dbReference type="InterPro" id="IPR013328">
    <property type="entry name" value="6PGD_dom2"/>
</dbReference>
<dbReference type="GO" id="GO:0050661">
    <property type="term" value="F:NADP binding"/>
    <property type="evidence" value="ECO:0007669"/>
    <property type="project" value="TreeGrafter"/>
</dbReference>
<evidence type="ECO:0000313" key="8">
    <source>
        <dbReference type="Proteomes" id="UP001217918"/>
    </source>
</evidence>
<dbReference type="Gene3D" id="1.10.1040.10">
    <property type="entry name" value="N-(1-d-carboxylethyl)-l-norvaline Dehydrogenase, domain 2"/>
    <property type="match status" value="1"/>
</dbReference>
<evidence type="ECO:0000259" key="5">
    <source>
        <dbReference type="Pfam" id="PF02558"/>
    </source>
</evidence>
<dbReference type="Gene3D" id="3.40.50.720">
    <property type="entry name" value="NAD(P)-binding Rossmann-like Domain"/>
    <property type="match status" value="1"/>
</dbReference>
<dbReference type="Pfam" id="PF02558">
    <property type="entry name" value="ApbA"/>
    <property type="match status" value="1"/>
</dbReference>
<feature type="region of interest" description="Disordered" evidence="4">
    <location>
        <begin position="32"/>
        <end position="51"/>
    </location>
</feature>
<dbReference type="PANTHER" id="PTHR43765:SF2">
    <property type="entry name" value="2-DEHYDROPANTOATE 2-REDUCTASE"/>
    <property type="match status" value="1"/>
</dbReference>
<dbReference type="PANTHER" id="PTHR43765">
    <property type="entry name" value="2-DEHYDROPANTOATE 2-REDUCTASE-RELATED"/>
    <property type="match status" value="1"/>
</dbReference>
<keyword evidence="8" id="KW-1185">Reference proteome</keyword>
<keyword evidence="3" id="KW-0560">Oxidoreductase</keyword>
<sequence>MSQTPAWLERLGRDQSRGPRLYAWTTENLGRDSGAATRSGHDAEPVADGSGSADLRGRIHILGLGNLGRLYASCLAQMADRPKLSLVVHRRALLEHWAARPGIDMFRPGQPEAESTSAYDLEWWTEQRPETGPVREVCSETGGRIEHLVVATKATNALDEVDRLRRYLDAASTVAFVHNGMSRLWPPHGAAYGRLRYGDADDGGTRRAQHPNWLHCVTTHGVVSRGPFASVHTSPADVRMGPVLLNPHTGGRAEFLLARLGAAPGLAARRVSRSALWVAQLEKLVVNAVINPLTAVLGCQNGALFAGRTADGLAGLIGRLLEEASGVLQALVMHEANADLVCEEDAREGEDVVVADKAGGLARNRQILVERFSTERLETMLRRVGEKVRDNTSSMLQDVQAGKGTEVGEFNGWLVETAGCLGIRDVTGHGRLMSLVERGATMSEQQLVEYMARKEECGKRALRMPCP</sequence>
<evidence type="ECO:0000256" key="4">
    <source>
        <dbReference type="SAM" id="MobiDB-lite"/>
    </source>
</evidence>
<dbReference type="AlphaFoldDB" id="A0AAD9I770"/>
<evidence type="ECO:0000313" key="7">
    <source>
        <dbReference type="EMBL" id="KAK2072311.1"/>
    </source>
</evidence>
<proteinExistence type="inferred from homology"/>
<keyword evidence="2" id="KW-0521">NADP</keyword>
<dbReference type="GO" id="GO:0008677">
    <property type="term" value="F:2-dehydropantoate 2-reductase activity"/>
    <property type="evidence" value="ECO:0007669"/>
    <property type="project" value="TreeGrafter"/>
</dbReference>
<dbReference type="SUPFAM" id="SSF48179">
    <property type="entry name" value="6-phosphogluconate dehydrogenase C-terminal domain-like"/>
    <property type="match status" value="1"/>
</dbReference>
<comment type="caution">
    <text evidence="7">The sequence shown here is derived from an EMBL/GenBank/DDBJ whole genome shotgun (WGS) entry which is preliminary data.</text>
</comment>
<evidence type="ECO:0000256" key="1">
    <source>
        <dbReference type="ARBA" id="ARBA00007870"/>
    </source>
</evidence>
<evidence type="ECO:0000259" key="6">
    <source>
        <dbReference type="Pfam" id="PF08546"/>
    </source>
</evidence>
<dbReference type="InterPro" id="IPR050838">
    <property type="entry name" value="Ketopantoate_reductase"/>
</dbReference>
<evidence type="ECO:0000256" key="3">
    <source>
        <dbReference type="ARBA" id="ARBA00023002"/>
    </source>
</evidence>